<accession>A0ABY6KVL6</accession>
<evidence type="ECO:0000313" key="1">
    <source>
        <dbReference type="EMBL" id="UYV71145.1"/>
    </source>
</evidence>
<dbReference type="PANTHER" id="PTHR46060:SF1">
    <property type="entry name" value="MARINER MOS1 TRANSPOSASE-LIKE PROTEIN"/>
    <property type="match status" value="1"/>
</dbReference>
<name>A0ABY6KVL6_9ARAC</name>
<dbReference type="Proteomes" id="UP001235939">
    <property type="component" value="Chromosome 08"/>
</dbReference>
<keyword evidence="2" id="KW-1185">Reference proteome</keyword>
<sequence length="108" mass="12847">MAYPDQEHMCFTEGRAPSIPVKTYIETLKWEVLPHPPYSPDIAPSDYYLFRSIQHGLANQHFSNYDEVKKWINEWIAAKEPAFLHDGIRQLPERWEKAVVSDRQYFEH</sequence>
<protein>
    <recommendedName>
        <fullName evidence="3">Mariner Mos1 transposase</fullName>
    </recommendedName>
</protein>
<evidence type="ECO:0008006" key="3">
    <source>
        <dbReference type="Google" id="ProtNLM"/>
    </source>
</evidence>
<dbReference type="EMBL" id="CP092870">
    <property type="protein sequence ID" value="UYV71145.1"/>
    <property type="molecule type" value="Genomic_DNA"/>
</dbReference>
<evidence type="ECO:0000313" key="2">
    <source>
        <dbReference type="Proteomes" id="UP001235939"/>
    </source>
</evidence>
<dbReference type="InterPro" id="IPR036397">
    <property type="entry name" value="RNaseH_sf"/>
</dbReference>
<gene>
    <name evidence="1" type="ORF">LAZ67_8001872</name>
</gene>
<proteinExistence type="predicted"/>
<dbReference type="PANTHER" id="PTHR46060">
    <property type="entry name" value="MARINER MOS1 TRANSPOSASE-LIKE PROTEIN"/>
    <property type="match status" value="1"/>
</dbReference>
<dbReference type="InterPro" id="IPR052709">
    <property type="entry name" value="Transposase-MT_Hybrid"/>
</dbReference>
<reference evidence="1 2" key="1">
    <citation type="submission" date="2022-01" db="EMBL/GenBank/DDBJ databases">
        <title>A chromosomal length assembly of Cordylochernes scorpioides.</title>
        <authorList>
            <person name="Zeh D."/>
            <person name="Zeh J."/>
        </authorList>
    </citation>
    <scope>NUCLEOTIDE SEQUENCE [LARGE SCALE GENOMIC DNA]</scope>
    <source>
        <strain evidence="1">IN4F17</strain>
        <tissue evidence="1">Whole Body</tissue>
    </source>
</reference>
<organism evidence="1 2">
    <name type="scientific">Cordylochernes scorpioides</name>
    <dbReference type="NCBI Taxonomy" id="51811"/>
    <lineage>
        <taxon>Eukaryota</taxon>
        <taxon>Metazoa</taxon>
        <taxon>Ecdysozoa</taxon>
        <taxon>Arthropoda</taxon>
        <taxon>Chelicerata</taxon>
        <taxon>Arachnida</taxon>
        <taxon>Pseudoscorpiones</taxon>
        <taxon>Cheliferoidea</taxon>
        <taxon>Chernetidae</taxon>
        <taxon>Cordylochernes</taxon>
    </lineage>
</organism>
<dbReference type="Gene3D" id="3.30.420.10">
    <property type="entry name" value="Ribonuclease H-like superfamily/Ribonuclease H"/>
    <property type="match status" value="1"/>
</dbReference>